<dbReference type="EMBL" id="QGNW01002533">
    <property type="protein sequence ID" value="RVW18332.1"/>
    <property type="molecule type" value="Genomic_DNA"/>
</dbReference>
<feature type="domain" description="Integrase zinc-binding" evidence="1">
    <location>
        <begin position="28"/>
        <end position="65"/>
    </location>
</feature>
<organism evidence="3 4">
    <name type="scientific">Vitis vinifera</name>
    <name type="common">Grape</name>
    <dbReference type="NCBI Taxonomy" id="29760"/>
    <lineage>
        <taxon>Eukaryota</taxon>
        <taxon>Viridiplantae</taxon>
        <taxon>Streptophyta</taxon>
        <taxon>Embryophyta</taxon>
        <taxon>Tracheophyta</taxon>
        <taxon>Spermatophyta</taxon>
        <taxon>Magnoliopsida</taxon>
        <taxon>eudicotyledons</taxon>
        <taxon>Gunneridae</taxon>
        <taxon>Pentapetalae</taxon>
        <taxon>rosids</taxon>
        <taxon>Vitales</taxon>
        <taxon>Vitaceae</taxon>
        <taxon>Viteae</taxon>
        <taxon>Vitis</taxon>
    </lineage>
</organism>
<comment type="caution">
    <text evidence="3">The sequence shown here is derived from an EMBL/GenBank/DDBJ whole genome shotgun (WGS) entry which is preliminary data.</text>
</comment>
<evidence type="ECO:0000259" key="2">
    <source>
        <dbReference type="Pfam" id="PF24626"/>
    </source>
</evidence>
<accession>A0A438C504</accession>
<dbReference type="AlphaFoldDB" id="A0A438C504"/>
<proteinExistence type="predicted"/>
<dbReference type="Proteomes" id="UP000288805">
    <property type="component" value="Unassembled WGS sequence"/>
</dbReference>
<reference evidence="3 4" key="1">
    <citation type="journal article" date="2018" name="PLoS Genet.">
        <title>Population sequencing reveals clonal diversity and ancestral inbreeding in the grapevine cultivar Chardonnay.</title>
        <authorList>
            <person name="Roach M.J."/>
            <person name="Johnson D.L."/>
            <person name="Bohlmann J."/>
            <person name="van Vuuren H.J."/>
            <person name="Jones S.J."/>
            <person name="Pretorius I.S."/>
            <person name="Schmidt S.A."/>
            <person name="Borneman A.R."/>
        </authorList>
    </citation>
    <scope>NUCLEOTIDE SEQUENCE [LARGE SCALE GENOMIC DNA]</scope>
    <source>
        <strain evidence="4">cv. Chardonnay</strain>
        <tissue evidence="3">Leaf</tissue>
    </source>
</reference>
<name>A0A438C504_VITVI</name>
<dbReference type="InterPro" id="IPR041588">
    <property type="entry name" value="Integrase_H2C2"/>
</dbReference>
<evidence type="ECO:0000313" key="4">
    <source>
        <dbReference type="Proteomes" id="UP000288805"/>
    </source>
</evidence>
<evidence type="ECO:0000313" key="3">
    <source>
        <dbReference type="EMBL" id="RVW18332.1"/>
    </source>
</evidence>
<dbReference type="Pfam" id="PF17921">
    <property type="entry name" value="Integrase_H2C2"/>
    <property type="match status" value="1"/>
</dbReference>
<feature type="domain" description="Tf2-1-like SH3-like" evidence="2">
    <location>
        <begin position="174"/>
        <end position="220"/>
    </location>
</feature>
<sequence length="273" mass="31742">MVGDAVEGWSIHCNGGIYFFNKLYLPKEAQEKEVMKEAHQSQFTIHPGETKMYHDLRRQCWWQEWKWDHVTMDFVTRLLRTPQSKDSVWVIVDRLMKSAHFLAMRITDSTCFEKLGGASTLIELSYNNSFQSNIGMASYEALYGRPCRSLMCWMESGEASLIGLELVQETTDKIRGKACSKIYWAFEILQKIGDIAYKLVLPPQLSSIHYVFHVSMLKKYEPNINHVLDWQDLNLQEDITYEEGLREILDNKEEVLRTKTIPLGKVLCDHHGV</sequence>
<dbReference type="PANTHER" id="PTHR45835">
    <property type="entry name" value="YALI0A06105P"/>
    <property type="match status" value="1"/>
</dbReference>
<dbReference type="PANTHER" id="PTHR45835:SF99">
    <property type="entry name" value="CHROMO DOMAIN-CONTAINING PROTEIN-RELATED"/>
    <property type="match status" value="1"/>
</dbReference>
<evidence type="ECO:0000259" key="1">
    <source>
        <dbReference type="Pfam" id="PF17921"/>
    </source>
</evidence>
<dbReference type="Pfam" id="PF24626">
    <property type="entry name" value="SH3_Tf2-1"/>
    <property type="match status" value="1"/>
</dbReference>
<gene>
    <name evidence="3" type="ORF">CK203_113627</name>
</gene>
<dbReference type="InterPro" id="IPR056924">
    <property type="entry name" value="SH3_Tf2-1"/>
</dbReference>
<dbReference type="Gene3D" id="1.10.340.70">
    <property type="match status" value="1"/>
</dbReference>
<protein>
    <submittedName>
        <fullName evidence="3">Uncharacterized protein</fullName>
    </submittedName>
</protein>